<name>A0A8S1ANT3_ARCPL</name>
<evidence type="ECO:0000313" key="3">
    <source>
        <dbReference type="EMBL" id="CAB3246280.1"/>
    </source>
</evidence>
<dbReference type="Pfam" id="PF03372">
    <property type="entry name" value="Exo_endo_phos"/>
    <property type="match status" value="1"/>
</dbReference>
<dbReference type="OrthoDB" id="7289984at2759"/>
<proteinExistence type="predicted"/>
<feature type="domain" description="Reverse transcriptase" evidence="2">
    <location>
        <begin position="784"/>
        <end position="1037"/>
    </location>
</feature>
<evidence type="ECO:0000256" key="1">
    <source>
        <dbReference type="SAM" id="MobiDB-lite"/>
    </source>
</evidence>
<feature type="compositionally biased region" description="Polar residues" evidence="1">
    <location>
        <begin position="1"/>
        <end position="25"/>
    </location>
</feature>
<dbReference type="CDD" id="cd01650">
    <property type="entry name" value="RT_nLTR_like"/>
    <property type="match status" value="1"/>
</dbReference>
<dbReference type="AlphaFoldDB" id="A0A8S1ANT3"/>
<evidence type="ECO:0000259" key="2">
    <source>
        <dbReference type="PROSITE" id="PS50878"/>
    </source>
</evidence>
<dbReference type="EMBL" id="CADEBD010000327">
    <property type="protein sequence ID" value="CAB3246280.1"/>
    <property type="molecule type" value="Genomic_DNA"/>
</dbReference>
<dbReference type="GO" id="GO:0003824">
    <property type="term" value="F:catalytic activity"/>
    <property type="evidence" value="ECO:0007669"/>
    <property type="project" value="InterPro"/>
</dbReference>
<dbReference type="GO" id="GO:0071897">
    <property type="term" value="P:DNA biosynthetic process"/>
    <property type="evidence" value="ECO:0007669"/>
    <property type="project" value="UniProtKB-ARBA"/>
</dbReference>
<accession>A0A8S1ANT3</accession>
<gene>
    <name evidence="3" type="ORF">APLA_LOCUS11453</name>
</gene>
<dbReference type="PANTHER" id="PTHR47510:SF3">
    <property type="entry name" value="ENDO_EXONUCLEASE_PHOSPHATASE DOMAIN-CONTAINING PROTEIN"/>
    <property type="match status" value="1"/>
</dbReference>
<evidence type="ECO:0000313" key="4">
    <source>
        <dbReference type="Proteomes" id="UP000494256"/>
    </source>
</evidence>
<dbReference type="PROSITE" id="PS50878">
    <property type="entry name" value="RT_POL"/>
    <property type="match status" value="1"/>
</dbReference>
<dbReference type="Pfam" id="PF00078">
    <property type="entry name" value="RVT_1"/>
    <property type="match status" value="1"/>
</dbReference>
<dbReference type="InterPro" id="IPR000477">
    <property type="entry name" value="RT_dom"/>
</dbReference>
<sequence length="1037" mass="119756">MSVLRSPTGSGTDVSFGGSQPNLSVVDSGAPPQITFRKRKLFDDNDPIRAELSEIRKQMSEMMAILTSVKNNQTDNTNKLYEEVTSIKNHINAINNTMEKIAVENNYLKTKLIGLETITENSQKKINLLEADVNKLKTSPPIASAAQGLQPHITYEEMVNELQERKLRSKNIIIHGIVESTIKLAAERQEYDKKETSKITKQIFADCPQSEKTFRLGKYKPGHTRAVKVCFNSSDIPKIILRNKNNHDLANIKIYADQTLIQRKYLQTLIDELHKRNSNGEINLRIKYIKGKITYQVINKYTDVEYDKKSLKFFYVNAGSIVRPGKFDELQCILASFQTSMHMIILTETWFKNEEMAKRFQIPEYTHYYNFRKDKRGGGVSIFVHNNLKHHPVEDYCIQHKHYLWIHVSKFCLDIGAIYNPDKSNMADFIETYSHQLATKRRAIVFGDYNLDLLDPNNLYTRKYKDTLKENGFKILNKINAKYCTRETTTTKTIIDHVCSNLKDNDFHFAIIESAMSDHKQIFFEVKRYQPTPLKKTNYTAIDYTKLYKYIEDNPVNTEKKVYERLHEKILLALSKSKIIKTKTLNPPQIDWINGDIIQAINNRNKLWKAFKTNASNLELMRDYEKARVETIRKVQKAKSEYYLKCFEERMTKPRKLWKLINDLSKNKIKDNNGPDKLVIDTNTVTDELEISEQLNTYFSTIGSALANQIPNKYKTNRYDTGNIAVISDATELNHLKPTTTDEIIKIIDKLDPNTGSGIDGISTKAIKCIKNLILEELTFCINESFEISTFPSSLKIAKVIPIYKSGNRFDPCNYRPISVLPVISKIFEKVIYIRLETFLKSKDFFYSRQYGFRPLSNTLSATIDLITKIKNKIDQKQIVLGIFIDLKKAFDTISHEILLQKLFNIGIKDKALRILTSYLSGREQIVKIGQHHSSPKYLTYGVPQGSILGPLLYLIYINDISQIGLKGDISLYADDTCLFYYGHSVDAMKPQIQNDLNMLNDWFQHNLLTINTKKTNYVIFAAKNKKIIEKYTTDHK</sequence>
<comment type="caution">
    <text evidence="3">The sequence shown here is derived from an EMBL/GenBank/DDBJ whole genome shotgun (WGS) entry which is preliminary data.</text>
</comment>
<dbReference type="SUPFAM" id="SSF56219">
    <property type="entry name" value="DNase I-like"/>
    <property type="match status" value="1"/>
</dbReference>
<dbReference type="InterPro" id="IPR036691">
    <property type="entry name" value="Endo/exonu/phosph_ase_sf"/>
</dbReference>
<dbReference type="SUPFAM" id="SSF56672">
    <property type="entry name" value="DNA/RNA polymerases"/>
    <property type="match status" value="1"/>
</dbReference>
<organism evidence="3 4">
    <name type="scientific">Arctia plantaginis</name>
    <name type="common">Wood tiger moth</name>
    <name type="synonym">Phalaena plantaginis</name>
    <dbReference type="NCBI Taxonomy" id="874455"/>
    <lineage>
        <taxon>Eukaryota</taxon>
        <taxon>Metazoa</taxon>
        <taxon>Ecdysozoa</taxon>
        <taxon>Arthropoda</taxon>
        <taxon>Hexapoda</taxon>
        <taxon>Insecta</taxon>
        <taxon>Pterygota</taxon>
        <taxon>Neoptera</taxon>
        <taxon>Endopterygota</taxon>
        <taxon>Lepidoptera</taxon>
        <taxon>Glossata</taxon>
        <taxon>Ditrysia</taxon>
        <taxon>Noctuoidea</taxon>
        <taxon>Erebidae</taxon>
        <taxon>Arctiinae</taxon>
        <taxon>Arctia</taxon>
    </lineage>
</organism>
<dbReference type="Gene3D" id="3.60.10.10">
    <property type="entry name" value="Endonuclease/exonuclease/phosphatase"/>
    <property type="match status" value="1"/>
</dbReference>
<reference evidence="3 4" key="1">
    <citation type="submission" date="2020-04" db="EMBL/GenBank/DDBJ databases">
        <authorList>
            <person name="Wallbank WR R."/>
            <person name="Pardo Diaz C."/>
            <person name="Kozak K."/>
            <person name="Martin S."/>
            <person name="Jiggins C."/>
            <person name="Moest M."/>
            <person name="Warren A I."/>
            <person name="Byers J.R.P. K."/>
            <person name="Montejo-Kovacevich G."/>
            <person name="Yen C E."/>
        </authorList>
    </citation>
    <scope>NUCLEOTIDE SEQUENCE [LARGE SCALE GENOMIC DNA]</scope>
</reference>
<dbReference type="InterPro" id="IPR005135">
    <property type="entry name" value="Endo/exonuclease/phosphatase"/>
</dbReference>
<feature type="region of interest" description="Disordered" evidence="1">
    <location>
        <begin position="1"/>
        <end position="30"/>
    </location>
</feature>
<dbReference type="Proteomes" id="UP000494256">
    <property type="component" value="Unassembled WGS sequence"/>
</dbReference>
<protein>
    <recommendedName>
        <fullName evidence="2">Reverse transcriptase domain-containing protein</fullName>
    </recommendedName>
</protein>
<dbReference type="InterPro" id="IPR043502">
    <property type="entry name" value="DNA/RNA_pol_sf"/>
</dbReference>
<dbReference type="PANTHER" id="PTHR47510">
    <property type="entry name" value="REVERSE TRANSCRIPTASE DOMAIN-CONTAINING PROTEIN"/>
    <property type="match status" value="1"/>
</dbReference>